<gene>
    <name evidence="1" type="ORF">A3J58_03665</name>
</gene>
<proteinExistence type="predicted"/>
<evidence type="ECO:0000313" key="2">
    <source>
        <dbReference type="Proteomes" id="UP000178510"/>
    </source>
</evidence>
<name>A0A1G2KSG1_9BACT</name>
<dbReference type="EMBL" id="MHQM01000049">
    <property type="protein sequence ID" value="OHA02375.1"/>
    <property type="molecule type" value="Genomic_DNA"/>
</dbReference>
<organism evidence="1 2">
    <name type="scientific">Candidatus Sungbacteria bacterium RIFCSPHIGHO2_02_FULL_52_23</name>
    <dbReference type="NCBI Taxonomy" id="1802274"/>
    <lineage>
        <taxon>Bacteria</taxon>
        <taxon>Candidatus Sungiibacteriota</taxon>
    </lineage>
</organism>
<dbReference type="Proteomes" id="UP000178510">
    <property type="component" value="Unassembled WGS sequence"/>
</dbReference>
<comment type="caution">
    <text evidence="1">The sequence shown here is derived from an EMBL/GenBank/DDBJ whole genome shotgun (WGS) entry which is preliminary data.</text>
</comment>
<accession>A0A1G2KSG1</accession>
<evidence type="ECO:0000313" key="1">
    <source>
        <dbReference type="EMBL" id="OHA02375.1"/>
    </source>
</evidence>
<dbReference type="AlphaFoldDB" id="A0A1G2KSG1"/>
<reference evidence="1 2" key="1">
    <citation type="journal article" date="2016" name="Nat. Commun.">
        <title>Thousands of microbial genomes shed light on interconnected biogeochemical processes in an aquifer system.</title>
        <authorList>
            <person name="Anantharaman K."/>
            <person name="Brown C.T."/>
            <person name="Hug L.A."/>
            <person name="Sharon I."/>
            <person name="Castelle C.J."/>
            <person name="Probst A.J."/>
            <person name="Thomas B.C."/>
            <person name="Singh A."/>
            <person name="Wilkins M.J."/>
            <person name="Karaoz U."/>
            <person name="Brodie E.L."/>
            <person name="Williams K.H."/>
            <person name="Hubbard S.S."/>
            <person name="Banfield J.F."/>
        </authorList>
    </citation>
    <scope>NUCLEOTIDE SEQUENCE [LARGE SCALE GENOMIC DNA]</scope>
</reference>
<protein>
    <submittedName>
        <fullName evidence="1">Uncharacterized protein</fullName>
    </submittedName>
</protein>
<sequence length="153" mass="17938">MVDKYPVQYHMVSSAVLQQEYIIASSVMMRNCQHCGKLNVWSLPQMPVPREVTRMIRHLHHPDMIFTIWRRAENGVGAEFLLMQTPTDPKDDFLLCVAAAWGDHIEDITQTIRRCRMRYEIETVARHTNIIGRIIIRIRQALAHLNKRVRHLA</sequence>